<feature type="region of interest" description="Disordered" evidence="1">
    <location>
        <begin position="23"/>
        <end position="46"/>
    </location>
</feature>
<evidence type="ECO:0000313" key="3">
    <source>
        <dbReference type="Proteomes" id="UP001500711"/>
    </source>
</evidence>
<organism evidence="2 3">
    <name type="scientific">Lentzea roselyniae</name>
    <dbReference type="NCBI Taxonomy" id="531940"/>
    <lineage>
        <taxon>Bacteria</taxon>
        <taxon>Bacillati</taxon>
        <taxon>Actinomycetota</taxon>
        <taxon>Actinomycetes</taxon>
        <taxon>Pseudonocardiales</taxon>
        <taxon>Pseudonocardiaceae</taxon>
        <taxon>Lentzea</taxon>
    </lineage>
</organism>
<gene>
    <name evidence="2" type="ORF">GCM10022267_32830</name>
</gene>
<name>A0ABP7AZV1_9PSEU</name>
<evidence type="ECO:0000313" key="2">
    <source>
        <dbReference type="EMBL" id="GAA3643745.1"/>
    </source>
</evidence>
<keyword evidence="3" id="KW-1185">Reference proteome</keyword>
<evidence type="ECO:0000256" key="1">
    <source>
        <dbReference type="SAM" id="MobiDB-lite"/>
    </source>
</evidence>
<dbReference type="EMBL" id="BAABBE010000008">
    <property type="protein sequence ID" value="GAA3643745.1"/>
    <property type="molecule type" value="Genomic_DNA"/>
</dbReference>
<dbReference type="Proteomes" id="UP001500711">
    <property type="component" value="Unassembled WGS sequence"/>
</dbReference>
<reference evidence="3" key="1">
    <citation type="journal article" date="2019" name="Int. J. Syst. Evol. Microbiol.">
        <title>The Global Catalogue of Microorganisms (GCM) 10K type strain sequencing project: providing services to taxonomists for standard genome sequencing and annotation.</title>
        <authorList>
            <consortium name="The Broad Institute Genomics Platform"/>
            <consortium name="The Broad Institute Genome Sequencing Center for Infectious Disease"/>
            <person name="Wu L."/>
            <person name="Ma J."/>
        </authorList>
    </citation>
    <scope>NUCLEOTIDE SEQUENCE [LARGE SCALE GENOMIC DNA]</scope>
    <source>
        <strain evidence="3">JCM 17494</strain>
    </source>
</reference>
<comment type="caution">
    <text evidence="2">The sequence shown here is derived from an EMBL/GenBank/DDBJ whole genome shotgun (WGS) entry which is preliminary data.</text>
</comment>
<sequence length="73" mass="7519">MYGGSNIRFGFSDVVVGTGEDVVRTGPPGCSPAGCPHDTSPATSTNAAKSRNLDIEFPLHAEDVAQVCKVARG</sequence>
<proteinExistence type="predicted"/>
<accession>A0ABP7AZV1</accession>
<protein>
    <submittedName>
        <fullName evidence="2">Uncharacterized protein</fullName>
    </submittedName>
</protein>